<name>A0A7W8CTH9_9BACL</name>
<gene>
    <name evidence="4" type="ORF">HNQ44_002800</name>
</gene>
<dbReference type="SUPFAM" id="SSF48498">
    <property type="entry name" value="Tetracyclin repressor-like, C-terminal domain"/>
    <property type="match status" value="1"/>
</dbReference>
<keyword evidence="5" id="KW-1185">Reference proteome</keyword>
<dbReference type="PANTHER" id="PTHR43479:SF11">
    <property type="entry name" value="ACREF_ENVCD OPERON REPRESSOR-RELATED"/>
    <property type="match status" value="1"/>
</dbReference>
<dbReference type="InterPro" id="IPR050624">
    <property type="entry name" value="HTH-type_Tx_Regulator"/>
</dbReference>
<dbReference type="GO" id="GO:0003677">
    <property type="term" value="F:DNA binding"/>
    <property type="evidence" value="ECO:0007669"/>
    <property type="project" value="UniProtKB-UniRule"/>
</dbReference>
<evidence type="ECO:0000313" key="4">
    <source>
        <dbReference type="EMBL" id="MBB5181335.1"/>
    </source>
</evidence>
<dbReference type="PRINTS" id="PR00455">
    <property type="entry name" value="HTHTETR"/>
</dbReference>
<evidence type="ECO:0000256" key="1">
    <source>
        <dbReference type="ARBA" id="ARBA00023125"/>
    </source>
</evidence>
<evidence type="ECO:0000313" key="5">
    <source>
        <dbReference type="Proteomes" id="UP000525923"/>
    </source>
</evidence>
<keyword evidence="1 2" id="KW-0238">DNA-binding</keyword>
<dbReference type="PROSITE" id="PS01081">
    <property type="entry name" value="HTH_TETR_1"/>
    <property type="match status" value="1"/>
</dbReference>
<feature type="DNA-binding region" description="H-T-H motif" evidence="2">
    <location>
        <begin position="23"/>
        <end position="42"/>
    </location>
</feature>
<feature type="domain" description="HTH tetR-type" evidence="3">
    <location>
        <begin position="1"/>
        <end position="60"/>
    </location>
</feature>
<dbReference type="Pfam" id="PF00440">
    <property type="entry name" value="TetR_N"/>
    <property type="match status" value="1"/>
</dbReference>
<dbReference type="EMBL" id="JACHHE010000008">
    <property type="protein sequence ID" value="MBB5181335.1"/>
    <property type="molecule type" value="Genomic_DNA"/>
</dbReference>
<dbReference type="InterPro" id="IPR041490">
    <property type="entry name" value="KstR2_TetR_C"/>
</dbReference>
<protein>
    <submittedName>
        <fullName evidence="4">AcrR family transcriptional regulator</fullName>
    </submittedName>
</protein>
<dbReference type="InterPro" id="IPR009057">
    <property type="entry name" value="Homeodomain-like_sf"/>
</dbReference>
<dbReference type="PROSITE" id="PS50977">
    <property type="entry name" value="HTH_TETR_2"/>
    <property type="match status" value="1"/>
</dbReference>
<dbReference type="Gene3D" id="1.10.10.60">
    <property type="entry name" value="Homeodomain-like"/>
    <property type="match status" value="1"/>
</dbReference>
<dbReference type="Pfam" id="PF17932">
    <property type="entry name" value="TetR_C_24"/>
    <property type="match status" value="1"/>
</dbReference>
<dbReference type="AlphaFoldDB" id="A0A7W8CTH9"/>
<dbReference type="InterPro" id="IPR001647">
    <property type="entry name" value="HTH_TetR"/>
</dbReference>
<dbReference type="SUPFAM" id="SSF46689">
    <property type="entry name" value="Homeodomain-like"/>
    <property type="match status" value="1"/>
</dbReference>
<evidence type="ECO:0000259" key="3">
    <source>
        <dbReference type="PROSITE" id="PS50977"/>
    </source>
</evidence>
<evidence type="ECO:0000256" key="2">
    <source>
        <dbReference type="PROSITE-ProRule" id="PRU00335"/>
    </source>
</evidence>
<comment type="caution">
    <text evidence="4">The sequence shown here is derived from an EMBL/GenBank/DDBJ whole genome shotgun (WGS) entry which is preliminary data.</text>
</comment>
<dbReference type="Proteomes" id="UP000525923">
    <property type="component" value="Unassembled WGS sequence"/>
</dbReference>
<organism evidence="4 5">
    <name type="scientific">Planococcus koreensis</name>
    <dbReference type="NCBI Taxonomy" id="112331"/>
    <lineage>
        <taxon>Bacteria</taxon>
        <taxon>Bacillati</taxon>
        <taxon>Bacillota</taxon>
        <taxon>Bacilli</taxon>
        <taxon>Bacillales</taxon>
        <taxon>Caryophanaceae</taxon>
        <taxon>Planococcus</taxon>
    </lineage>
</organism>
<dbReference type="PANTHER" id="PTHR43479">
    <property type="entry name" value="ACREF/ENVCD OPERON REPRESSOR-RELATED"/>
    <property type="match status" value="1"/>
</dbReference>
<proteinExistence type="predicted"/>
<reference evidence="4 5" key="1">
    <citation type="submission" date="2020-08" db="EMBL/GenBank/DDBJ databases">
        <title>Genomic Encyclopedia of Type Strains, Phase IV (KMG-IV): sequencing the most valuable type-strain genomes for metagenomic binning, comparative biology and taxonomic classification.</title>
        <authorList>
            <person name="Goeker M."/>
        </authorList>
    </citation>
    <scope>NUCLEOTIDE SEQUENCE [LARGE SCALE GENOMIC DNA]</scope>
    <source>
        <strain evidence="4 5">DSM 15895</strain>
    </source>
</reference>
<dbReference type="Gene3D" id="1.10.357.10">
    <property type="entry name" value="Tetracycline Repressor, domain 2"/>
    <property type="match status" value="1"/>
</dbReference>
<dbReference type="InterPro" id="IPR023772">
    <property type="entry name" value="DNA-bd_HTH_TetR-type_CS"/>
</dbReference>
<dbReference type="InterPro" id="IPR036271">
    <property type="entry name" value="Tet_transcr_reg_TetR-rel_C_sf"/>
</dbReference>
<sequence>MMKAELIQASIGLFVEKGFSATSIQDIVDRVGVTKGSFYYHFKSKEELLMHIQASYIDDLLTRQNQILESGQNAKDKLVKIVELLIRDIEEQGEIGKVYYREIRHLTPENAAVIRHKRAEFRDKIETVVKDGVQSGEFRAGLEPRIATFAILGVTNWSYQWFNPSGTLSVAELACMHTDFILNGMLAEKK</sequence>
<accession>A0A7W8CTH9</accession>